<proteinExistence type="predicted"/>
<evidence type="ECO:0000313" key="2">
    <source>
        <dbReference type="Proteomes" id="UP001161390"/>
    </source>
</evidence>
<dbReference type="RefSeq" id="WP_284369253.1">
    <property type="nucleotide sequence ID" value="NZ_BSNJ01000001.1"/>
</dbReference>
<sequence>MPYYLLYTQTLNPHVHESYRSVIRRARSFLKDKHRSAEWREQRRALYRAVPFHHFQARRIVAMMGGL</sequence>
<organism evidence="1 2">
    <name type="scientific">Algimonas porphyrae</name>
    <dbReference type="NCBI Taxonomy" id="1128113"/>
    <lineage>
        <taxon>Bacteria</taxon>
        <taxon>Pseudomonadati</taxon>
        <taxon>Pseudomonadota</taxon>
        <taxon>Alphaproteobacteria</taxon>
        <taxon>Maricaulales</taxon>
        <taxon>Robiginitomaculaceae</taxon>
        <taxon>Algimonas</taxon>
    </lineage>
</organism>
<reference evidence="1" key="2">
    <citation type="submission" date="2023-01" db="EMBL/GenBank/DDBJ databases">
        <title>Draft genome sequence of Algimonas porphyrae strain NBRC 108216.</title>
        <authorList>
            <person name="Sun Q."/>
            <person name="Mori K."/>
        </authorList>
    </citation>
    <scope>NUCLEOTIDE SEQUENCE</scope>
    <source>
        <strain evidence="1">NBRC 108216</strain>
    </source>
</reference>
<dbReference type="EMBL" id="BSNJ01000001">
    <property type="protein sequence ID" value="GLQ19504.1"/>
    <property type="molecule type" value="Genomic_DNA"/>
</dbReference>
<name>A0ABQ5UW43_9PROT</name>
<protein>
    <submittedName>
        <fullName evidence="1">Uncharacterized protein</fullName>
    </submittedName>
</protein>
<dbReference type="Proteomes" id="UP001161390">
    <property type="component" value="Unassembled WGS sequence"/>
</dbReference>
<reference evidence="1" key="1">
    <citation type="journal article" date="2014" name="Int. J. Syst. Evol. Microbiol.">
        <title>Complete genome of a new Firmicutes species belonging to the dominant human colonic microbiota ('Ruminococcus bicirculans') reveals two chromosomes and a selective capacity to utilize plant glucans.</title>
        <authorList>
            <consortium name="NISC Comparative Sequencing Program"/>
            <person name="Wegmann U."/>
            <person name="Louis P."/>
            <person name="Goesmann A."/>
            <person name="Henrissat B."/>
            <person name="Duncan S.H."/>
            <person name="Flint H.J."/>
        </authorList>
    </citation>
    <scope>NUCLEOTIDE SEQUENCE</scope>
    <source>
        <strain evidence="1">NBRC 108216</strain>
    </source>
</reference>
<comment type="caution">
    <text evidence="1">The sequence shown here is derived from an EMBL/GenBank/DDBJ whole genome shotgun (WGS) entry which is preliminary data.</text>
</comment>
<keyword evidence="2" id="KW-1185">Reference proteome</keyword>
<accession>A0ABQ5UW43</accession>
<gene>
    <name evidence="1" type="ORF">GCM10007854_04590</name>
</gene>
<evidence type="ECO:0000313" key="1">
    <source>
        <dbReference type="EMBL" id="GLQ19504.1"/>
    </source>
</evidence>